<keyword evidence="2" id="KW-1185">Reference proteome</keyword>
<dbReference type="InterPro" id="IPR025063">
    <property type="entry name" value="DUF4004"/>
</dbReference>
<protein>
    <recommendedName>
        <fullName evidence="3">DUF4004 family protein</fullName>
    </recommendedName>
</protein>
<dbReference type="STRING" id="1221500.ABE65_003355"/>
<evidence type="ECO:0000313" key="1">
    <source>
        <dbReference type="EMBL" id="ANC75902.1"/>
    </source>
</evidence>
<evidence type="ECO:0000313" key="2">
    <source>
        <dbReference type="Proteomes" id="UP000076623"/>
    </source>
</evidence>
<gene>
    <name evidence="1" type="ORF">ABE65_003355</name>
</gene>
<dbReference type="Proteomes" id="UP000076623">
    <property type="component" value="Chromosome"/>
</dbReference>
<accession>A0A160IKV3</accession>
<dbReference type="RefSeq" id="WP_066391309.1">
    <property type="nucleotide sequence ID" value="NZ_CP015378.1"/>
</dbReference>
<evidence type="ECO:0008006" key="3">
    <source>
        <dbReference type="Google" id="ProtNLM"/>
    </source>
</evidence>
<proteinExistence type="predicted"/>
<organism evidence="1 2">
    <name type="scientific">Fictibacillus phosphorivorans</name>
    <dbReference type="NCBI Taxonomy" id="1221500"/>
    <lineage>
        <taxon>Bacteria</taxon>
        <taxon>Bacillati</taxon>
        <taxon>Bacillota</taxon>
        <taxon>Bacilli</taxon>
        <taxon>Bacillales</taxon>
        <taxon>Fictibacillaceae</taxon>
        <taxon>Fictibacillus</taxon>
    </lineage>
</organism>
<dbReference type="AlphaFoldDB" id="A0A160IKV3"/>
<dbReference type="EMBL" id="CP015378">
    <property type="protein sequence ID" value="ANC75902.1"/>
    <property type="molecule type" value="Genomic_DNA"/>
</dbReference>
<dbReference type="KEGG" id="fpn:ABE65_003355"/>
<sequence length="206" mass="23726">MENLISKKDLLEEANISYGQLYRWKRKNLIPENWFIRKSTFTGQETFFPKDDILLRIEKIKTLKDDLSLDELADMFSPSPTLTSLSAEELSKRNIVSQTAIDMFNNFHGRNQSFSFNQLVTLYVLNSLLQTGDVNRAEGLDLLELFHNQAQTVKNAGCELIFIRKMGVSFFILTPEPANLCLEPQAKKIAHYKLSQCMEELKLKLS</sequence>
<name>A0A160IKV3_9BACL</name>
<dbReference type="Pfam" id="PF13171">
    <property type="entry name" value="DUF4004"/>
    <property type="match status" value="1"/>
</dbReference>
<reference evidence="1 2" key="1">
    <citation type="submission" date="2016-04" db="EMBL/GenBank/DDBJ databases">
        <title>Complete genome sequence of Fictibacillus phosphorivorans G25-29, a strain toxic to nematodes.</title>
        <authorList>
            <person name="Zheng Z."/>
        </authorList>
    </citation>
    <scope>NUCLEOTIDE SEQUENCE [LARGE SCALE GENOMIC DNA]</scope>
    <source>
        <strain evidence="1 2">G25-29</strain>
    </source>
</reference>